<accession>A0A0A9DVN5</accession>
<protein>
    <submittedName>
        <fullName evidence="1">ILV5</fullName>
    </submittedName>
</protein>
<organism evidence="1">
    <name type="scientific">Arundo donax</name>
    <name type="common">Giant reed</name>
    <name type="synonym">Donax arundinaceus</name>
    <dbReference type="NCBI Taxonomy" id="35708"/>
    <lineage>
        <taxon>Eukaryota</taxon>
        <taxon>Viridiplantae</taxon>
        <taxon>Streptophyta</taxon>
        <taxon>Embryophyta</taxon>
        <taxon>Tracheophyta</taxon>
        <taxon>Spermatophyta</taxon>
        <taxon>Magnoliopsida</taxon>
        <taxon>Liliopsida</taxon>
        <taxon>Poales</taxon>
        <taxon>Poaceae</taxon>
        <taxon>PACMAD clade</taxon>
        <taxon>Arundinoideae</taxon>
        <taxon>Arundineae</taxon>
        <taxon>Arundo</taxon>
    </lineage>
</organism>
<reference evidence="1" key="1">
    <citation type="submission" date="2014-09" db="EMBL/GenBank/DDBJ databases">
        <authorList>
            <person name="Magalhaes I.L.F."/>
            <person name="Oliveira U."/>
            <person name="Santos F.R."/>
            <person name="Vidigal T.H.D.A."/>
            <person name="Brescovit A.D."/>
            <person name="Santos A.J."/>
        </authorList>
    </citation>
    <scope>NUCLEOTIDE SEQUENCE</scope>
    <source>
        <tissue evidence="1">Shoot tissue taken approximately 20 cm above the soil surface</tissue>
    </source>
</reference>
<proteinExistence type="predicted"/>
<evidence type="ECO:0000313" key="1">
    <source>
        <dbReference type="EMBL" id="JAD91876.1"/>
    </source>
</evidence>
<sequence length="13" mass="1478">MLTLRPFLALCIS</sequence>
<reference evidence="1" key="2">
    <citation type="journal article" date="2015" name="Data Brief">
        <title>Shoot transcriptome of the giant reed, Arundo donax.</title>
        <authorList>
            <person name="Barrero R.A."/>
            <person name="Guerrero F.D."/>
            <person name="Moolhuijzen P."/>
            <person name="Goolsby J.A."/>
            <person name="Tidwell J."/>
            <person name="Bellgard S.E."/>
            <person name="Bellgard M.I."/>
        </authorList>
    </citation>
    <scope>NUCLEOTIDE SEQUENCE</scope>
    <source>
        <tissue evidence="1">Shoot tissue taken approximately 20 cm above the soil surface</tissue>
    </source>
</reference>
<name>A0A0A9DVN5_ARUDO</name>
<dbReference type="EMBL" id="GBRH01206019">
    <property type="protein sequence ID" value="JAD91876.1"/>
    <property type="molecule type" value="Transcribed_RNA"/>
</dbReference>